<gene>
    <name evidence="2" type="ORF">CCUG60883_01395</name>
    <name evidence="1" type="ORF">CCUG60885_04247</name>
</gene>
<dbReference type="Proteomes" id="UP000295685">
    <property type="component" value="Unassembled WGS sequence"/>
</dbReference>
<evidence type="ECO:0000313" key="3">
    <source>
        <dbReference type="Proteomes" id="UP000294844"/>
    </source>
</evidence>
<keyword evidence="3" id="KW-1185">Reference proteome</keyword>
<dbReference type="EMBL" id="PECM01000005">
    <property type="protein sequence ID" value="TEA07362.1"/>
    <property type="molecule type" value="Genomic_DNA"/>
</dbReference>
<reference evidence="3 4" key="1">
    <citation type="journal article" date="2019" name="Sci. Rep.">
        <title>Extended insight into the Mycobacterium chelonae-abscessus complex through whole genome sequencing of Mycobacterium salmoniphilum outbreak and Mycobacterium salmoniphilum-like strains.</title>
        <authorList>
            <person name="Behra P.R.K."/>
            <person name="Das S."/>
            <person name="Pettersson B.M.F."/>
            <person name="Shirreff L."/>
            <person name="DuCote T."/>
            <person name="Jacobsson K.G."/>
            <person name="Ennis D.G."/>
            <person name="Kirsebom L.A."/>
        </authorList>
    </citation>
    <scope>NUCLEOTIDE SEQUENCE [LARGE SCALE GENOMIC DNA]</scope>
    <source>
        <strain evidence="2 3">CCUG 60883</strain>
        <strain evidence="1 4">CCUG 60885</strain>
    </source>
</reference>
<evidence type="ECO:0000313" key="1">
    <source>
        <dbReference type="EMBL" id="TDZ92133.1"/>
    </source>
</evidence>
<sequence>MTEPSQDLIDRAREIGLSFDPTATSDDELRSAIATYERVYIEAMTEKAAADTDTPTERRKMLGCWTQRDEEEAKEAAARRRIFGSGRIPPA</sequence>
<dbReference type="RefSeq" id="WP_134148788.1">
    <property type="nucleotide sequence ID" value="NZ_PECK01000008.1"/>
</dbReference>
<organism evidence="1 4">
    <name type="scientific">Mycobacteroides salmoniphilum</name>
    <dbReference type="NCBI Taxonomy" id="404941"/>
    <lineage>
        <taxon>Bacteria</taxon>
        <taxon>Bacillati</taxon>
        <taxon>Actinomycetota</taxon>
        <taxon>Actinomycetes</taxon>
        <taxon>Mycobacteriales</taxon>
        <taxon>Mycobacteriaceae</taxon>
        <taxon>Mycobacteroides</taxon>
    </lineage>
</organism>
<evidence type="ECO:0000313" key="4">
    <source>
        <dbReference type="Proteomes" id="UP000295685"/>
    </source>
</evidence>
<proteinExistence type="predicted"/>
<name>A0A4R8SC16_9MYCO</name>
<evidence type="ECO:0000313" key="2">
    <source>
        <dbReference type="EMBL" id="TEA07362.1"/>
    </source>
</evidence>
<dbReference type="AlphaFoldDB" id="A0A4R8SC16"/>
<accession>A0A4R8SC16</accession>
<protein>
    <submittedName>
        <fullName evidence="1">Uncharacterized protein</fullName>
    </submittedName>
</protein>
<dbReference type="EMBL" id="PECK01000008">
    <property type="protein sequence ID" value="TDZ92133.1"/>
    <property type="molecule type" value="Genomic_DNA"/>
</dbReference>
<dbReference type="Proteomes" id="UP000294844">
    <property type="component" value="Unassembled WGS sequence"/>
</dbReference>
<comment type="caution">
    <text evidence="1">The sequence shown here is derived from an EMBL/GenBank/DDBJ whole genome shotgun (WGS) entry which is preliminary data.</text>
</comment>